<proteinExistence type="predicted"/>
<comment type="caution">
    <text evidence="1">The sequence shown here is derived from an EMBL/GenBank/DDBJ whole genome shotgun (WGS) entry which is preliminary data.</text>
</comment>
<protein>
    <submittedName>
        <fullName evidence="1">Uncharacterized protein</fullName>
    </submittedName>
</protein>
<feature type="non-terminal residue" evidence="1">
    <location>
        <position position="73"/>
    </location>
</feature>
<evidence type="ECO:0000313" key="2">
    <source>
        <dbReference type="Proteomes" id="UP000805704"/>
    </source>
</evidence>
<dbReference type="EMBL" id="CM024796">
    <property type="protein sequence ID" value="KAG8000786.1"/>
    <property type="molecule type" value="Genomic_DNA"/>
</dbReference>
<keyword evidence="2" id="KW-1185">Reference proteome</keyword>
<sequence length="73" mass="7890">MTDPTTQESYPVPDPTIVDPCPATVRNGQCAPDGFTNNHHQQAKTPGQPESFTTGQEMKITDSVEGEGNFINL</sequence>
<evidence type="ECO:0000313" key="1">
    <source>
        <dbReference type="EMBL" id="KAG8000786.1"/>
    </source>
</evidence>
<accession>A0ACB7EIV5</accession>
<name>A0ACB7EIV5_NIBAL</name>
<gene>
    <name evidence="1" type="ORF">GBF38_017372</name>
</gene>
<reference evidence="1" key="1">
    <citation type="submission" date="2020-04" db="EMBL/GenBank/DDBJ databases">
        <title>A chromosome-scale assembly and high-density genetic map of the yellow drum (Nibea albiflora) genome.</title>
        <authorList>
            <person name="Xu D."/>
            <person name="Zhang W."/>
            <person name="Chen R."/>
            <person name="Tan P."/>
            <person name="Wang L."/>
            <person name="Song H."/>
            <person name="Tian L."/>
            <person name="Zhu Q."/>
            <person name="Wang B."/>
        </authorList>
    </citation>
    <scope>NUCLEOTIDE SEQUENCE</scope>
    <source>
        <strain evidence="1">ZJHYS-2018</strain>
    </source>
</reference>
<dbReference type="Proteomes" id="UP000805704">
    <property type="component" value="Chromosome 8"/>
</dbReference>
<organism evidence="1 2">
    <name type="scientific">Nibea albiflora</name>
    <name type="common">Yellow drum</name>
    <name type="synonym">Corvina albiflora</name>
    <dbReference type="NCBI Taxonomy" id="240163"/>
    <lineage>
        <taxon>Eukaryota</taxon>
        <taxon>Metazoa</taxon>
        <taxon>Chordata</taxon>
        <taxon>Craniata</taxon>
        <taxon>Vertebrata</taxon>
        <taxon>Euteleostomi</taxon>
        <taxon>Actinopterygii</taxon>
        <taxon>Neopterygii</taxon>
        <taxon>Teleostei</taxon>
        <taxon>Neoteleostei</taxon>
        <taxon>Acanthomorphata</taxon>
        <taxon>Eupercaria</taxon>
        <taxon>Sciaenidae</taxon>
        <taxon>Nibea</taxon>
    </lineage>
</organism>